<proteinExistence type="predicted"/>
<feature type="compositionally biased region" description="Polar residues" evidence="1">
    <location>
        <begin position="453"/>
        <end position="468"/>
    </location>
</feature>
<evidence type="ECO:0000256" key="3">
    <source>
        <dbReference type="SAM" id="SignalP"/>
    </source>
</evidence>
<feature type="signal peptide" evidence="3">
    <location>
        <begin position="1"/>
        <end position="23"/>
    </location>
</feature>
<dbReference type="AlphaFoldDB" id="A0A378MF17"/>
<accession>A0A378MF17</accession>
<dbReference type="RefSeq" id="WP_115345800.1">
    <property type="nucleotide sequence ID" value="NZ_UGPG01000001.1"/>
</dbReference>
<dbReference type="InterPro" id="IPR010916">
    <property type="entry name" value="TonB_box_CS"/>
</dbReference>
<name>A0A378MF17_LISGR</name>
<evidence type="ECO:0000256" key="1">
    <source>
        <dbReference type="SAM" id="MobiDB-lite"/>
    </source>
</evidence>
<feature type="chain" id="PRO_5016789283" evidence="3">
    <location>
        <begin position="24"/>
        <end position="500"/>
    </location>
</feature>
<dbReference type="Proteomes" id="UP000254879">
    <property type="component" value="Unassembled WGS sequence"/>
</dbReference>
<protein>
    <submittedName>
        <fullName evidence="4">Uncharacterized protein</fullName>
    </submittedName>
</protein>
<feature type="region of interest" description="Disordered" evidence="1">
    <location>
        <begin position="410"/>
        <end position="472"/>
    </location>
</feature>
<gene>
    <name evidence="4" type="ORF">NCTC10815_01261</name>
</gene>
<reference evidence="4 5" key="1">
    <citation type="submission" date="2018-06" db="EMBL/GenBank/DDBJ databases">
        <authorList>
            <consortium name="Pathogen Informatics"/>
            <person name="Doyle S."/>
        </authorList>
    </citation>
    <scope>NUCLEOTIDE SEQUENCE [LARGE SCALE GENOMIC DNA]</scope>
    <source>
        <strain evidence="5">NCTC 10815</strain>
    </source>
</reference>
<sequence length="500" mass="55480">MKQLIFLSVIFALFSSYALHTHAAEYSMQLAESPETGFQVGDTISVEATPGLVVLSHTSGKQIFIPINADGKGSYTIQPQDMAGNYQATLYTDTDQSAPVMEQSDFLSIQEHDTEAAEPKLQIVKTEAQITDKLRNQLTSADSLAVVIASSEQSLKQVTLIGKQGEKTVQQPLKQNMWTQDYEGTMPFREFSPDQPIQLTVEALTYADEKGNIALEEQQLTAALPVETALQVQLDKHTVTKPKTILYTGQKLTLRVQAPYDPTAFPLMSGEDDQTTIPLDWQIKAGTSQAVVTVPADWSGKELQWGDYHFLARIHQDPFESLLLIKNGNSQQNGTIFYQDTDTWRLTGQLWPEYQMITIQQNAPLVWNGRKFQMDWNPLGNTIKWQDWDGSVQETVLPWDFSKTEIVEPPKVPAKKPDLPTMPLSSSKPLGPAAKVPLKTPTSQKARPLSKHAPTSASAVRPSSQTTVKHQKRSSTIPYWLGGAVLIGFVIVSGNRAMKL</sequence>
<feature type="transmembrane region" description="Helical" evidence="2">
    <location>
        <begin position="477"/>
        <end position="494"/>
    </location>
</feature>
<evidence type="ECO:0000313" key="5">
    <source>
        <dbReference type="Proteomes" id="UP000254879"/>
    </source>
</evidence>
<dbReference type="PROSITE" id="PS00430">
    <property type="entry name" value="TONB_DEPENDENT_REC_1"/>
    <property type="match status" value="1"/>
</dbReference>
<keyword evidence="2" id="KW-0812">Transmembrane</keyword>
<keyword evidence="2" id="KW-1133">Transmembrane helix</keyword>
<keyword evidence="2" id="KW-0472">Membrane</keyword>
<keyword evidence="3" id="KW-0732">Signal</keyword>
<evidence type="ECO:0000256" key="2">
    <source>
        <dbReference type="SAM" id="Phobius"/>
    </source>
</evidence>
<evidence type="ECO:0000313" key="4">
    <source>
        <dbReference type="EMBL" id="STY43952.1"/>
    </source>
</evidence>
<dbReference type="EMBL" id="UGPG01000001">
    <property type="protein sequence ID" value="STY43952.1"/>
    <property type="molecule type" value="Genomic_DNA"/>
</dbReference>
<organism evidence="4 5">
    <name type="scientific">Listeria grayi</name>
    <name type="common">Listeria murrayi</name>
    <dbReference type="NCBI Taxonomy" id="1641"/>
    <lineage>
        <taxon>Bacteria</taxon>
        <taxon>Bacillati</taxon>
        <taxon>Bacillota</taxon>
        <taxon>Bacilli</taxon>
        <taxon>Bacillales</taxon>
        <taxon>Listeriaceae</taxon>
        <taxon>Listeria</taxon>
    </lineage>
</organism>